<evidence type="ECO:0000256" key="5">
    <source>
        <dbReference type="ARBA" id="ARBA00022840"/>
    </source>
</evidence>
<comment type="similarity">
    <text evidence="1">Belongs to the FGGY kinase family.</text>
</comment>
<dbReference type="GO" id="GO:0005829">
    <property type="term" value="C:cytosol"/>
    <property type="evidence" value="ECO:0007669"/>
    <property type="project" value="TreeGrafter"/>
</dbReference>
<keyword evidence="5" id="KW-0067">ATP-binding</keyword>
<dbReference type="AlphaFoldDB" id="A0A139MWD4"/>
<evidence type="ECO:0000256" key="3">
    <source>
        <dbReference type="ARBA" id="ARBA00022741"/>
    </source>
</evidence>
<evidence type="ECO:0000256" key="2">
    <source>
        <dbReference type="ARBA" id="ARBA00022679"/>
    </source>
</evidence>
<dbReference type="PATRIC" id="fig|1302.21.peg.2388"/>
<evidence type="ECO:0000259" key="6">
    <source>
        <dbReference type="Pfam" id="PF02782"/>
    </source>
</evidence>
<dbReference type="InterPro" id="IPR018485">
    <property type="entry name" value="FGGY_C"/>
</dbReference>
<dbReference type="Pfam" id="PF02782">
    <property type="entry name" value="FGGY_C"/>
    <property type="match status" value="1"/>
</dbReference>
<protein>
    <submittedName>
        <fullName evidence="7">Glycerol kinase</fullName>
        <ecNumber evidence="7">2.7.1.30</ecNumber>
    </submittedName>
</protein>
<accession>A0A139MWD4</accession>
<proteinExistence type="inferred from homology"/>
<dbReference type="EC" id="2.7.1.30" evidence="7"/>
<dbReference type="Gene3D" id="3.30.420.40">
    <property type="match status" value="1"/>
</dbReference>
<evidence type="ECO:0000256" key="4">
    <source>
        <dbReference type="ARBA" id="ARBA00022777"/>
    </source>
</evidence>
<gene>
    <name evidence="7" type="ORF">SGODD07_02149</name>
</gene>
<sequence length="88" mass="9914">MNNFLMQFQADILGIDIARAKNLETTALGAAFLAGLAVGYWKDLDELRTLNETGELFEPSMNESRKEQLYKGWKKAVKATQVFAEIDD</sequence>
<dbReference type="EMBL" id="LQRC01000297">
    <property type="protein sequence ID" value="KXT68086.1"/>
    <property type="molecule type" value="Genomic_DNA"/>
</dbReference>
<keyword evidence="2 7" id="KW-0808">Transferase</keyword>
<evidence type="ECO:0000256" key="1">
    <source>
        <dbReference type="ARBA" id="ARBA00009156"/>
    </source>
</evidence>
<name>A0A139MWD4_STRGN</name>
<keyword evidence="3" id="KW-0547">Nucleotide-binding</keyword>
<dbReference type="PANTHER" id="PTHR10196">
    <property type="entry name" value="SUGAR KINASE"/>
    <property type="match status" value="1"/>
</dbReference>
<keyword evidence="4 7" id="KW-0418">Kinase</keyword>
<dbReference type="GO" id="GO:0019563">
    <property type="term" value="P:glycerol catabolic process"/>
    <property type="evidence" value="ECO:0007669"/>
    <property type="project" value="TreeGrafter"/>
</dbReference>
<dbReference type="Proteomes" id="UP000070096">
    <property type="component" value="Unassembled WGS sequence"/>
</dbReference>
<organism evidence="7 8">
    <name type="scientific">Streptococcus gordonii</name>
    <dbReference type="NCBI Taxonomy" id="1302"/>
    <lineage>
        <taxon>Bacteria</taxon>
        <taxon>Bacillati</taxon>
        <taxon>Bacillota</taxon>
        <taxon>Bacilli</taxon>
        <taxon>Lactobacillales</taxon>
        <taxon>Streptococcaceae</taxon>
        <taxon>Streptococcus</taxon>
    </lineage>
</organism>
<dbReference type="GO" id="GO:0004370">
    <property type="term" value="F:glycerol kinase activity"/>
    <property type="evidence" value="ECO:0007669"/>
    <property type="project" value="UniProtKB-EC"/>
</dbReference>
<comment type="caution">
    <text evidence="7">The sequence shown here is derived from an EMBL/GenBank/DDBJ whole genome shotgun (WGS) entry which is preliminary data.</text>
</comment>
<reference evidence="7 8" key="1">
    <citation type="submission" date="2016-01" db="EMBL/GenBank/DDBJ databases">
        <title>Highly variable Streptococcus oralis are common among viridans streptococci isolated from primates.</title>
        <authorList>
            <person name="Denapaite D."/>
            <person name="Rieger M."/>
            <person name="Koendgen S."/>
            <person name="Brueckner R."/>
            <person name="Ochigava I."/>
            <person name="Kappeler P."/>
            <person name="Maetz-Rensing K."/>
            <person name="Leendertz F."/>
            <person name="Hakenbeck R."/>
        </authorList>
    </citation>
    <scope>NUCLEOTIDE SEQUENCE [LARGE SCALE GENOMIC DNA]</scope>
    <source>
        <strain evidence="7 8">DD07</strain>
    </source>
</reference>
<feature type="domain" description="Carbohydrate kinase FGGY C-terminal" evidence="6">
    <location>
        <begin position="2"/>
        <end position="37"/>
    </location>
</feature>
<evidence type="ECO:0000313" key="8">
    <source>
        <dbReference type="Proteomes" id="UP000070096"/>
    </source>
</evidence>
<evidence type="ECO:0000313" key="7">
    <source>
        <dbReference type="EMBL" id="KXT68086.1"/>
    </source>
</evidence>
<dbReference type="SUPFAM" id="SSF53067">
    <property type="entry name" value="Actin-like ATPase domain"/>
    <property type="match status" value="1"/>
</dbReference>
<dbReference type="InterPro" id="IPR043129">
    <property type="entry name" value="ATPase_NBD"/>
</dbReference>
<dbReference type="GO" id="GO:0005524">
    <property type="term" value="F:ATP binding"/>
    <property type="evidence" value="ECO:0007669"/>
    <property type="project" value="UniProtKB-KW"/>
</dbReference>
<dbReference type="PANTHER" id="PTHR10196:SF69">
    <property type="entry name" value="GLYCEROL KINASE"/>
    <property type="match status" value="1"/>
</dbReference>